<dbReference type="Pfam" id="PF00005">
    <property type="entry name" value="ABC_tran"/>
    <property type="match status" value="1"/>
</dbReference>
<dbReference type="GO" id="GO:0016887">
    <property type="term" value="F:ATP hydrolysis activity"/>
    <property type="evidence" value="ECO:0007669"/>
    <property type="project" value="InterPro"/>
</dbReference>
<dbReference type="PANTHER" id="PTHR43297">
    <property type="entry name" value="OLIGOPEPTIDE TRANSPORT ATP-BINDING PROTEIN APPD"/>
    <property type="match status" value="1"/>
</dbReference>
<evidence type="ECO:0000256" key="4">
    <source>
        <dbReference type="ARBA" id="ARBA00022519"/>
    </source>
</evidence>
<keyword evidence="12" id="KW-1185">Reference proteome</keyword>
<sequence length="401" mass="43763">MALLEVEDLVVQFYTEDGVVRAVDGISYEIDAGETVGLVGESGAGKSVASLSLLRLIESPGEIVGGQIRFRGRNLLDLPDDELRALRGDEIAMVFQDAGAALNPVYTVGEQIAEAIRAHEAVSDAEARDRATALLDRVGIPDPTARYSDYPHEFSGGMQQRAVIAMALSCDPSVLICDEPTTGLDVTVQAGILELLSDLSRESETSIQLVTHDLGVVAELCDRVLVQYAGQIVERAPIEELYYDPKHPYTVGLLASIPQLGDERDRLTTVPGSAPDLVDPPTGCRFHPRCPYAENVCARREPPLVEADRGTPTDGETDGHVAACLEYTGDLDGGLDYEVHVRDEAGEKDVRGGDETENERNEDERGRDETENERNEGERGRDETERENDSRREHGQHGESR</sequence>
<keyword evidence="8" id="KW-0472">Membrane</keyword>
<proteinExistence type="predicted"/>
<keyword evidence="7" id="KW-1278">Translocase</keyword>
<dbReference type="SUPFAM" id="SSF52540">
    <property type="entry name" value="P-loop containing nucleoside triphosphate hydrolases"/>
    <property type="match status" value="1"/>
</dbReference>
<evidence type="ECO:0000256" key="3">
    <source>
        <dbReference type="ARBA" id="ARBA00022475"/>
    </source>
</evidence>
<dbReference type="Gene3D" id="3.40.50.300">
    <property type="entry name" value="P-loop containing nucleotide triphosphate hydrolases"/>
    <property type="match status" value="1"/>
</dbReference>
<dbReference type="GO" id="GO:0005524">
    <property type="term" value="F:ATP binding"/>
    <property type="evidence" value="ECO:0007669"/>
    <property type="project" value="UniProtKB-KW"/>
</dbReference>
<evidence type="ECO:0000256" key="9">
    <source>
        <dbReference type="SAM" id="MobiDB-lite"/>
    </source>
</evidence>
<dbReference type="GO" id="GO:0005886">
    <property type="term" value="C:plasma membrane"/>
    <property type="evidence" value="ECO:0007669"/>
    <property type="project" value="UniProtKB-SubCell"/>
</dbReference>
<dbReference type="InterPro" id="IPR003439">
    <property type="entry name" value="ABC_transporter-like_ATP-bd"/>
</dbReference>
<reference evidence="11 12" key="1">
    <citation type="submission" date="2020-07" db="EMBL/GenBank/DDBJ databases">
        <authorList>
            <person name="Cui H."/>
        </authorList>
    </citation>
    <scope>NUCLEOTIDE SEQUENCE [LARGE SCALE GENOMIC DNA]</scope>
    <source>
        <strain evidence="11 12">YPL8</strain>
    </source>
</reference>
<comment type="subcellular location">
    <subcellularLocation>
        <location evidence="1">Cell membrane</location>
        <topology evidence="1">Peripheral membrane protein</topology>
    </subcellularLocation>
</comment>
<dbReference type="Proteomes" id="UP000509241">
    <property type="component" value="Chromosome"/>
</dbReference>
<keyword evidence="6 11" id="KW-0067">ATP-binding</keyword>
<evidence type="ECO:0000259" key="10">
    <source>
        <dbReference type="PROSITE" id="PS50893"/>
    </source>
</evidence>
<feature type="domain" description="ABC transporter" evidence="10">
    <location>
        <begin position="4"/>
        <end position="254"/>
    </location>
</feature>
<dbReference type="AlphaFoldDB" id="A0A7D5KSU1"/>
<evidence type="ECO:0000256" key="2">
    <source>
        <dbReference type="ARBA" id="ARBA00022448"/>
    </source>
</evidence>
<dbReference type="GeneID" id="56035361"/>
<dbReference type="KEGG" id="haly:HYG82_18680"/>
<dbReference type="InterPro" id="IPR050388">
    <property type="entry name" value="ABC_Ni/Peptide_Import"/>
</dbReference>
<dbReference type="GO" id="GO:0015833">
    <property type="term" value="P:peptide transport"/>
    <property type="evidence" value="ECO:0007669"/>
    <property type="project" value="InterPro"/>
</dbReference>
<dbReference type="PANTHER" id="PTHR43297:SF14">
    <property type="entry name" value="ATPASE AAA-TYPE CORE DOMAIN-CONTAINING PROTEIN"/>
    <property type="match status" value="1"/>
</dbReference>
<keyword evidence="2" id="KW-0813">Transport</keyword>
<dbReference type="InterPro" id="IPR003593">
    <property type="entry name" value="AAA+_ATPase"/>
</dbReference>
<keyword evidence="3" id="KW-1003">Cell membrane</keyword>
<evidence type="ECO:0000256" key="7">
    <source>
        <dbReference type="ARBA" id="ARBA00022967"/>
    </source>
</evidence>
<dbReference type="NCBIfam" id="TIGR01727">
    <property type="entry name" value="oligo_HPY"/>
    <property type="match status" value="1"/>
</dbReference>
<gene>
    <name evidence="11" type="ORF">HYG82_18680</name>
</gene>
<dbReference type="InterPro" id="IPR027417">
    <property type="entry name" value="P-loop_NTPase"/>
</dbReference>
<dbReference type="InterPro" id="IPR017871">
    <property type="entry name" value="ABC_transporter-like_CS"/>
</dbReference>
<dbReference type="CDD" id="cd03257">
    <property type="entry name" value="ABC_NikE_OppD_transporters"/>
    <property type="match status" value="1"/>
</dbReference>
<feature type="region of interest" description="Disordered" evidence="9">
    <location>
        <begin position="344"/>
        <end position="401"/>
    </location>
</feature>
<evidence type="ECO:0000256" key="6">
    <source>
        <dbReference type="ARBA" id="ARBA00022840"/>
    </source>
</evidence>
<dbReference type="SMART" id="SM00382">
    <property type="entry name" value="AAA"/>
    <property type="match status" value="1"/>
</dbReference>
<accession>A0A7D5KSU1</accession>
<keyword evidence="4" id="KW-0997">Cell inner membrane</keyword>
<evidence type="ECO:0000256" key="1">
    <source>
        <dbReference type="ARBA" id="ARBA00004202"/>
    </source>
</evidence>
<dbReference type="OrthoDB" id="18209at2157"/>
<evidence type="ECO:0000256" key="5">
    <source>
        <dbReference type="ARBA" id="ARBA00022741"/>
    </source>
</evidence>
<protein>
    <submittedName>
        <fullName evidence="11">ATP-binding cassette domain-containing protein</fullName>
    </submittedName>
</protein>
<dbReference type="InterPro" id="IPR013563">
    <property type="entry name" value="Oligopep_ABC_C"/>
</dbReference>
<evidence type="ECO:0000256" key="8">
    <source>
        <dbReference type="ARBA" id="ARBA00023136"/>
    </source>
</evidence>
<dbReference type="PROSITE" id="PS00211">
    <property type="entry name" value="ABC_TRANSPORTER_1"/>
    <property type="match status" value="1"/>
</dbReference>
<evidence type="ECO:0000313" key="11">
    <source>
        <dbReference type="EMBL" id="QLG50717.1"/>
    </source>
</evidence>
<name>A0A7D5KSU1_9EURY</name>
<dbReference type="FunFam" id="3.40.50.300:FF:000016">
    <property type="entry name" value="Oligopeptide ABC transporter ATP-binding component"/>
    <property type="match status" value="1"/>
</dbReference>
<dbReference type="PROSITE" id="PS50893">
    <property type="entry name" value="ABC_TRANSPORTER_2"/>
    <property type="match status" value="1"/>
</dbReference>
<keyword evidence="5" id="KW-0547">Nucleotide-binding</keyword>
<dbReference type="Pfam" id="PF08352">
    <property type="entry name" value="oligo_HPY"/>
    <property type="match status" value="1"/>
</dbReference>
<evidence type="ECO:0000313" key="12">
    <source>
        <dbReference type="Proteomes" id="UP000509241"/>
    </source>
</evidence>
<organism evidence="11 12">
    <name type="scientific">Natrinema halophilum</name>
    <dbReference type="NCBI Taxonomy" id="1699371"/>
    <lineage>
        <taxon>Archaea</taxon>
        <taxon>Methanobacteriati</taxon>
        <taxon>Methanobacteriota</taxon>
        <taxon>Stenosarchaea group</taxon>
        <taxon>Halobacteria</taxon>
        <taxon>Halobacteriales</taxon>
        <taxon>Natrialbaceae</taxon>
        <taxon>Natrinema</taxon>
    </lineage>
</organism>
<dbReference type="EMBL" id="CP058601">
    <property type="protein sequence ID" value="QLG50717.1"/>
    <property type="molecule type" value="Genomic_DNA"/>
</dbReference>
<dbReference type="RefSeq" id="WP_179263485.1">
    <property type="nucleotide sequence ID" value="NZ_CP058601.1"/>
</dbReference>